<evidence type="ECO:0000256" key="4">
    <source>
        <dbReference type="ARBA" id="ARBA00022692"/>
    </source>
</evidence>
<evidence type="ECO:0000256" key="5">
    <source>
        <dbReference type="ARBA" id="ARBA00022967"/>
    </source>
</evidence>
<comment type="function">
    <text evidence="9">Part of a membrane-bound complex that couples electron transfer with translocation of ions across the membrane.</text>
</comment>
<keyword evidence="4 9" id="KW-0812">Transmembrane</keyword>
<dbReference type="HAMAP" id="MF_00478">
    <property type="entry name" value="RsxE_RnfE"/>
    <property type="match status" value="1"/>
</dbReference>
<evidence type="ECO:0000256" key="2">
    <source>
        <dbReference type="ARBA" id="ARBA00022448"/>
    </source>
</evidence>
<evidence type="ECO:0000256" key="1">
    <source>
        <dbReference type="ARBA" id="ARBA00004127"/>
    </source>
</evidence>
<gene>
    <name evidence="9" type="primary">rnfE</name>
    <name evidence="10" type="ORF">PVT68_07445</name>
</gene>
<feature type="transmembrane region" description="Helical" evidence="9">
    <location>
        <begin position="28"/>
        <end position="55"/>
    </location>
</feature>
<dbReference type="InterPro" id="IPR010968">
    <property type="entry name" value="RnfE"/>
</dbReference>
<dbReference type="PANTHER" id="PTHR30586">
    <property type="entry name" value="ELECTRON TRANSPORT COMPLEX PROTEIN RNFE"/>
    <property type="match status" value="1"/>
</dbReference>
<dbReference type="EMBL" id="CP118605">
    <property type="protein sequence ID" value="WGL18121.1"/>
    <property type="molecule type" value="Genomic_DNA"/>
</dbReference>
<protein>
    <recommendedName>
        <fullName evidence="9">Ion-translocating oxidoreductase complex subunit E</fullName>
        <ecNumber evidence="9">7.-.-.-</ecNumber>
    </recommendedName>
    <alternativeName>
        <fullName evidence="9">Rnf electron transport complex subunit E</fullName>
    </alternativeName>
</protein>
<evidence type="ECO:0000256" key="3">
    <source>
        <dbReference type="ARBA" id="ARBA00022519"/>
    </source>
</evidence>
<accession>A0ABY8NGR5</accession>
<comment type="subunit">
    <text evidence="9">The complex is composed of six subunits: RnfA, RnfB, RnfC, RnfD, RnfE and RnfG.</text>
</comment>
<keyword evidence="9" id="KW-1003">Cell membrane</keyword>
<evidence type="ECO:0000313" key="10">
    <source>
        <dbReference type="EMBL" id="WGL18121.1"/>
    </source>
</evidence>
<dbReference type="InterPro" id="IPR003667">
    <property type="entry name" value="NqrDE/RnfAE"/>
</dbReference>
<name>A0ABY8NGR5_9GAMM</name>
<keyword evidence="7 9" id="KW-1133">Transmembrane helix</keyword>
<dbReference type="PANTHER" id="PTHR30586:SF0">
    <property type="entry name" value="ION-TRANSLOCATING OXIDOREDUCTASE COMPLEX SUBUNIT E"/>
    <property type="match status" value="1"/>
</dbReference>
<dbReference type="NCBIfam" id="NF009070">
    <property type="entry name" value="PRK12405.1"/>
    <property type="match status" value="1"/>
</dbReference>
<feature type="transmembrane region" description="Helical" evidence="9">
    <location>
        <begin position="187"/>
        <end position="209"/>
    </location>
</feature>
<keyword evidence="3 9" id="KW-0997">Cell inner membrane</keyword>
<evidence type="ECO:0000313" key="11">
    <source>
        <dbReference type="Proteomes" id="UP001236500"/>
    </source>
</evidence>
<keyword evidence="8 9" id="KW-0472">Membrane</keyword>
<evidence type="ECO:0000256" key="9">
    <source>
        <dbReference type="HAMAP-Rule" id="MF_00478"/>
    </source>
</evidence>
<feature type="transmembrane region" description="Helical" evidence="9">
    <location>
        <begin position="75"/>
        <end position="93"/>
    </location>
</feature>
<dbReference type="NCBIfam" id="TIGR01948">
    <property type="entry name" value="rnfE"/>
    <property type="match status" value="1"/>
</dbReference>
<comment type="subcellular location">
    <subcellularLocation>
        <location evidence="9">Cell inner membrane</location>
        <topology evidence="9">Multi-pass membrane protein</topology>
    </subcellularLocation>
    <subcellularLocation>
        <location evidence="1">Endomembrane system</location>
        <topology evidence="1">Multi-pass membrane protein</topology>
    </subcellularLocation>
</comment>
<feature type="transmembrane region" description="Helical" evidence="9">
    <location>
        <begin position="131"/>
        <end position="151"/>
    </location>
</feature>
<dbReference type="EC" id="7.-.-.-" evidence="9"/>
<dbReference type="Pfam" id="PF02508">
    <property type="entry name" value="Rnf-Nqr"/>
    <property type="match status" value="1"/>
</dbReference>
<dbReference type="RefSeq" id="WP_280322079.1">
    <property type="nucleotide sequence ID" value="NZ_CP118605.1"/>
</dbReference>
<feature type="transmembrane region" description="Helical" evidence="9">
    <location>
        <begin position="100"/>
        <end position="119"/>
    </location>
</feature>
<keyword evidence="11" id="KW-1185">Reference proteome</keyword>
<evidence type="ECO:0000256" key="8">
    <source>
        <dbReference type="ARBA" id="ARBA00023136"/>
    </source>
</evidence>
<keyword evidence="6 9" id="KW-0249">Electron transport</keyword>
<evidence type="ECO:0000256" key="7">
    <source>
        <dbReference type="ARBA" id="ARBA00022989"/>
    </source>
</evidence>
<proteinExistence type="inferred from homology"/>
<keyword evidence="5 9" id="KW-1278">Translocase</keyword>
<organism evidence="10 11">
    <name type="scientific">Microbulbifer bruguierae</name>
    <dbReference type="NCBI Taxonomy" id="3029061"/>
    <lineage>
        <taxon>Bacteria</taxon>
        <taxon>Pseudomonadati</taxon>
        <taxon>Pseudomonadota</taxon>
        <taxon>Gammaproteobacteria</taxon>
        <taxon>Cellvibrionales</taxon>
        <taxon>Microbulbiferaceae</taxon>
        <taxon>Microbulbifer</taxon>
    </lineage>
</organism>
<comment type="similarity">
    <text evidence="9">Belongs to the NqrDE/RnfAE family.</text>
</comment>
<evidence type="ECO:0000256" key="6">
    <source>
        <dbReference type="ARBA" id="ARBA00022982"/>
    </source>
</evidence>
<dbReference type="Proteomes" id="UP001236500">
    <property type="component" value="Chromosome"/>
</dbReference>
<keyword evidence="2 9" id="KW-0813">Transport</keyword>
<reference evidence="10 11" key="1">
    <citation type="submission" date="2023-02" db="EMBL/GenBank/DDBJ databases">
        <title>Description and genomic characterization of Microbulbifer bruguierae sp. nov., isolated from the sediment of mangrove plant Bruguiera sexangula.</title>
        <authorList>
            <person name="Long M."/>
        </authorList>
    </citation>
    <scope>NUCLEOTIDE SEQUENCE [LARGE SCALE GENOMIC DNA]</scope>
    <source>
        <strain evidence="10 11">H12</strain>
    </source>
</reference>
<sequence length="241" mass="25269">MATPGSTPNYSEITHNGLWKNNPALVQLLGLCPLLAVTGSVVNAIGLGLATTAVLACSNLAVSLVRHQMPETVRLPASVMIIATFVTCAELLMKAFTYELYLVLGIFIPLIVTNCAILGRADAFASKNPVLPSLLDGLMMGLGFSAVLVVIGAVREIIGRGTLFSDMELLLGPVAANWAIPVMGQDYSGFLVAVLPPGAFLVAGLLIAAKNAIDAGIERRRNTSVKIVSGSKRVRTTGKIQ</sequence>
<dbReference type="PIRSF" id="PIRSF006102">
    <property type="entry name" value="NQR_DE"/>
    <property type="match status" value="1"/>
</dbReference>